<keyword evidence="3" id="KW-1185">Reference proteome</keyword>
<accession>A0ABT0PD99</accession>
<dbReference type="PANTHER" id="PTHR12526">
    <property type="entry name" value="GLYCOSYLTRANSFERASE"/>
    <property type="match status" value="1"/>
</dbReference>
<evidence type="ECO:0000259" key="1">
    <source>
        <dbReference type="Pfam" id="PF00534"/>
    </source>
</evidence>
<dbReference type="CDD" id="cd03801">
    <property type="entry name" value="GT4_PimA-like"/>
    <property type="match status" value="1"/>
</dbReference>
<dbReference type="Proteomes" id="UP001203338">
    <property type="component" value="Unassembled WGS sequence"/>
</dbReference>
<dbReference type="EMBL" id="JAMFLX010000003">
    <property type="protein sequence ID" value="MCL6269006.1"/>
    <property type="molecule type" value="Genomic_DNA"/>
</dbReference>
<dbReference type="InterPro" id="IPR001296">
    <property type="entry name" value="Glyco_trans_1"/>
</dbReference>
<dbReference type="PANTHER" id="PTHR12526:SF637">
    <property type="entry name" value="GLYCOSYLTRANSFERASE EPSF-RELATED"/>
    <property type="match status" value="1"/>
</dbReference>
<dbReference type="RefSeq" id="WP_249697835.1">
    <property type="nucleotide sequence ID" value="NZ_JAMFLX010000003.1"/>
</dbReference>
<dbReference type="GO" id="GO:0016757">
    <property type="term" value="F:glycosyltransferase activity"/>
    <property type="evidence" value="ECO:0007669"/>
    <property type="project" value="UniProtKB-KW"/>
</dbReference>
<organism evidence="2 3">
    <name type="scientific">Parendozoicomonas callyspongiae</name>
    <dbReference type="NCBI Taxonomy" id="2942213"/>
    <lineage>
        <taxon>Bacteria</taxon>
        <taxon>Pseudomonadati</taxon>
        <taxon>Pseudomonadota</taxon>
        <taxon>Gammaproteobacteria</taxon>
        <taxon>Oceanospirillales</taxon>
        <taxon>Endozoicomonadaceae</taxon>
        <taxon>Parendozoicomonas</taxon>
    </lineage>
</organism>
<dbReference type="EC" id="2.4.-.-" evidence="2"/>
<sequence>MATFGTVLPSDSDVLDGYINGLREANSGFLEALVRYSTIFDHFIFFCGDGDCQSRQEAWNSWLKDKAIKEKTVSVFPLQHLPAAVASHLFDLFYSGDPYISYLLELRDAFAEKAFPVVGRAHALSQDITLGAWRSLIHSPSLECDALLASSQASVGVVERLLEEAGRRIDGAFSGQLIQIPLGIDIPEEMSDKKSARESLGLPADGIILFCIGRLSPVDKADLHPLLLALADLYDHECVHDTYLYICGQSDSDDDYVLSLVNLAGQLGIDDRVLFNFDLFSEQKPLAYRASDIFVSLADSVQESFGIAPVEAMAAELPVVLSDWDGYRELIESGEHGYLIPTQWGRVDGLSAPGAFFESQKAHLVQAQAVAIDIQDLTGRLNELIKKSTVRQRMGSKAAERAKRKYCWSKVVSQFDTCAEGLIERSEHLVICPSKKLHSLHFGRIFSGYSTTLLSEQDNFHTTLYGRQALAGMVLPARFEALESAVPEELLNELLRQCCQPCTIEELRESLNVARVQVDSTVLWASKHGLIVKKEGVVRPSVAERFRSTVSPEKLIKSAVPNSEVVEDVTELEEQLKEVLLAEERRVLSLAQINSEPLVLRYISRRMIANTRAFRLILQRLSEHHASIREELFLEKNKVAAVCPITDQGYLGTCQITLGNGDHLVYKPTSGVAARTMNSAGGLFDRFNCWIGRSHISFNQNIYCGSDCKGDFSLRLFNEEMGLSSDRHLHDLGLFSAFVLFAGMSDIHLKNLKVGEDGIFPVDLDMVCHPEILNQLHNELCQSELPARWQDSSLALTGIETLWDKLFDQGWMLDEDGIEAVISGFEHGLLKMAENSTEWKALMLPLTSELCRDDLVPFNSAAPILSQLERFDLSAMPDINGLKSVLAAQARRVVRQLGVDGGDESLVVQLVKNWIKGQHFSDWIKPGKDTERVIREISNHLMEHDGVSISWLSTLYRGWLLERNGLPE</sequence>
<name>A0ABT0PD99_9GAMM</name>
<protein>
    <submittedName>
        <fullName evidence="2">Glycosyltransferase</fullName>
        <ecNumber evidence="2">2.4.-.-</ecNumber>
    </submittedName>
</protein>
<reference evidence="2 3" key="1">
    <citation type="submission" date="2022-05" db="EMBL/GenBank/DDBJ databases">
        <authorList>
            <person name="Park J.-S."/>
        </authorList>
    </citation>
    <scope>NUCLEOTIDE SEQUENCE [LARGE SCALE GENOMIC DNA]</scope>
    <source>
        <strain evidence="2 3">2012CJ34-2</strain>
    </source>
</reference>
<evidence type="ECO:0000313" key="2">
    <source>
        <dbReference type="EMBL" id="MCL6269006.1"/>
    </source>
</evidence>
<dbReference type="Gene3D" id="3.40.50.2000">
    <property type="entry name" value="Glycogen Phosphorylase B"/>
    <property type="match status" value="1"/>
</dbReference>
<proteinExistence type="predicted"/>
<comment type="caution">
    <text evidence="2">The sequence shown here is derived from an EMBL/GenBank/DDBJ whole genome shotgun (WGS) entry which is preliminary data.</text>
</comment>
<gene>
    <name evidence="2" type="ORF">M3P05_03495</name>
</gene>
<evidence type="ECO:0000313" key="3">
    <source>
        <dbReference type="Proteomes" id="UP001203338"/>
    </source>
</evidence>
<dbReference type="SUPFAM" id="SSF53756">
    <property type="entry name" value="UDP-Glycosyltransferase/glycogen phosphorylase"/>
    <property type="match status" value="1"/>
</dbReference>
<keyword evidence="2" id="KW-0328">Glycosyltransferase</keyword>
<dbReference type="Pfam" id="PF00534">
    <property type="entry name" value="Glycos_transf_1"/>
    <property type="match status" value="1"/>
</dbReference>
<feature type="domain" description="Glycosyl transferase family 1" evidence="1">
    <location>
        <begin position="193"/>
        <end position="342"/>
    </location>
</feature>
<keyword evidence="2" id="KW-0808">Transferase</keyword>